<dbReference type="CDD" id="cd04606">
    <property type="entry name" value="CBS_pair_Mg_transporter"/>
    <property type="match status" value="1"/>
</dbReference>
<evidence type="ECO:0000313" key="11">
    <source>
        <dbReference type="EMBL" id="KTT72790.1"/>
    </source>
</evidence>
<dbReference type="Proteomes" id="UP000072867">
    <property type="component" value="Unassembled WGS sequence"/>
</dbReference>
<dbReference type="InterPro" id="IPR006669">
    <property type="entry name" value="MgtE_transporter"/>
</dbReference>
<comment type="subcellular location">
    <subcellularLocation>
        <location evidence="9">Cell membrane</location>
        <topology evidence="9">Multi-pass membrane protein</topology>
    </subcellularLocation>
    <subcellularLocation>
        <location evidence="1">Membrane</location>
        <topology evidence="1">Multi-pass membrane protein</topology>
    </subcellularLocation>
</comment>
<keyword evidence="6 9" id="KW-1133">Transmembrane helix</keyword>
<gene>
    <name evidence="11" type="ORF">NS319_04250</name>
</gene>
<reference evidence="11 12" key="1">
    <citation type="journal article" date="2016" name="Front. Microbiol.">
        <title>Genomic Resource of Rice Seed Associated Bacteria.</title>
        <authorList>
            <person name="Midha S."/>
            <person name="Bansal K."/>
            <person name="Sharma S."/>
            <person name="Kumar N."/>
            <person name="Patil P.P."/>
            <person name="Chaudhry V."/>
            <person name="Patil P.B."/>
        </authorList>
    </citation>
    <scope>NUCLEOTIDE SEQUENCE [LARGE SCALE GENOMIC DNA]</scope>
    <source>
        <strain evidence="11 12">NS319</strain>
    </source>
</reference>
<dbReference type="PANTHER" id="PTHR43773:SF1">
    <property type="entry name" value="MAGNESIUM TRANSPORTER MGTE"/>
    <property type="match status" value="1"/>
</dbReference>
<name>A0A147I3X6_9SPHN</name>
<evidence type="ECO:0000313" key="12">
    <source>
        <dbReference type="Proteomes" id="UP000072867"/>
    </source>
</evidence>
<dbReference type="Gene3D" id="1.10.357.20">
    <property type="entry name" value="SLC41 divalent cation transporters, integral membrane domain"/>
    <property type="match status" value="1"/>
</dbReference>
<keyword evidence="3 9" id="KW-0813">Transport</keyword>
<comment type="caution">
    <text evidence="9">Lacks conserved residue(s) required for the propagation of feature annotation.</text>
</comment>
<dbReference type="AlphaFoldDB" id="A0A147I3X6"/>
<dbReference type="EMBL" id="LDTD01000024">
    <property type="protein sequence ID" value="KTT72790.1"/>
    <property type="molecule type" value="Genomic_DNA"/>
</dbReference>
<feature type="transmembrane region" description="Helical" evidence="9">
    <location>
        <begin position="424"/>
        <end position="447"/>
    </location>
</feature>
<dbReference type="InterPro" id="IPR036739">
    <property type="entry name" value="SLC41_membr_dom_sf"/>
</dbReference>
<dbReference type="NCBIfam" id="TIGR00400">
    <property type="entry name" value="mgtE"/>
    <property type="match status" value="1"/>
</dbReference>
<dbReference type="SUPFAM" id="SSF158791">
    <property type="entry name" value="MgtE N-terminal domain-like"/>
    <property type="match status" value="1"/>
</dbReference>
<keyword evidence="7 9" id="KW-0472">Membrane</keyword>
<comment type="function">
    <text evidence="9">Acts as a magnesium transporter.</text>
</comment>
<dbReference type="PATRIC" id="fig|33051.3.peg.1748"/>
<keyword evidence="9" id="KW-1003">Cell membrane</keyword>
<accession>A0A147I3X6</accession>
<dbReference type="SUPFAM" id="SSF161093">
    <property type="entry name" value="MgtE membrane domain-like"/>
    <property type="match status" value="1"/>
</dbReference>
<dbReference type="Gene3D" id="3.10.580.10">
    <property type="entry name" value="CBS-domain"/>
    <property type="match status" value="1"/>
</dbReference>
<evidence type="ECO:0000256" key="6">
    <source>
        <dbReference type="ARBA" id="ARBA00022989"/>
    </source>
</evidence>
<dbReference type="InterPro" id="IPR038076">
    <property type="entry name" value="MgtE_N_sf"/>
</dbReference>
<evidence type="ECO:0000256" key="3">
    <source>
        <dbReference type="ARBA" id="ARBA00022448"/>
    </source>
</evidence>
<evidence type="ECO:0000256" key="8">
    <source>
        <dbReference type="PROSITE-ProRule" id="PRU00703"/>
    </source>
</evidence>
<evidence type="ECO:0000256" key="7">
    <source>
        <dbReference type="ARBA" id="ARBA00023136"/>
    </source>
</evidence>
<dbReference type="InterPro" id="IPR006667">
    <property type="entry name" value="SLC41_membr_dom"/>
</dbReference>
<dbReference type="Pfam" id="PF00571">
    <property type="entry name" value="CBS"/>
    <property type="match status" value="1"/>
</dbReference>
<dbReference type="Gene3D" id="1.25.60.10">
    <property type="entry name" value="MgtE N-terminal domain-like"/>
    <property type="match status" value="1"/>
</dbReference>
<keyword evidence="4 9" id="KW-0812">Transmembrane</keyword>
<keyword evidence="9" id="KW-0479">Metal-binding</keyword>
<feature type="transmembrane region" description="Helical" evidence="9">
    <location>
        <begin position="350"/>
        <end position="370"/>
    </location>
</feature>
<feature type="domain" description="CBS" evidence="10">
    <location>
        <begin position="190"/>
        <end position="248"/>
    </location>
</feature>
<dbReference type="InterPro" id="IPR006668">
    <property type="entry name" value="Mg_transptr_MgtE_intracell_dom"/>
</dbReference>
<dbReference type="PROSITE" id="PS51371">
    <property type="entry name" value="CBS"/>
    <property type="match status" value="2"/>
</dbReference>
<keyword evidence="8" id="KW-0129">CBS domain</keyword>
<feature type="transmembrane region" description="Helical" evidence="9">
    <location>
        <begin position="390"/>
        <end position="412"/>
    </location>
</feature>
<dbReference type="Pfam" id="PF03448">
    <property type="entry name" value="MgtE_N"/>
    <property type="match status" value="1"/>
</dbReference>
<comment type="similarity">
    <text evidence="2 9">Belongs to the SLC41A transporter family.</text>
</comment>
<comment type="caution">
    <text evidence="11">The sequence shown here is derived from an EMBL/GenBank/DDBJ whole genome shotgun (WGS) entry which is preliminary data.</text>
</comment>
<dbReference type="SMART" id="SM00116">
    <property type="entry name" value="CBS"/>
    <property type="match status" value="2"/>
</dbReference>
<dbReference type="GO" id="GO:0015095">
    <property type="term" value="F:magnesium ion transmembrane transporter activity"/>
    <property type="evidence" value="ECO:0007669"/>
    <property type="project" value="UniProtKB-UniRule"/>
</dbReference>
<dbReference type="SUPFAM" id="SSF54631">
    <property type="entry name" value="CBS-domain pair"/>
    <property type="match status" value="1"/>
</dbReference>
<evidence type="ECO:0000256" key="9">
    <source>
        <dbReference type="RuleBase" id="RU362011"/>
    </source>
</evidence>
<dbReference type="InterPro" id="IPR000644">
    <property type="entry name" value="CBS_dom"/>
</dbReference>
<sequence>MVNDLIAGVTAGFRSSRRGLSIADLVDTLQSLSVEEAADALTQMPDARAVAVLDSPELRSAADILSRLAPARAVALLSQMSEDRAADVLSDMEDEDAAALRAGLPAPVRASIETLLRWPPASAGGMMTTEYVAASADATVAEVLAHIRTVERSRETVYSVFLLEPQGRLVATVSLRQLIAAEPESPAIDLARGHDPITVAPTTDREEVAHLIRRHDLLALPVVDEQGRPMGIVTVDDVLDALVAAHTEDTQKFGGVEALDDPYLETGFLAMIRKRAGWLSILFFSEMLTASAMQHFESELERAVVLTLFIPLIMSSGGNSGSQATSLIIRALALNQVRLRDWWRVALRELPAGLTLGAILGVLGMARITLWQTLGFYDYGPHWGLVATTVGTGLVGIVTFGSLAGSMLPFVLQRLGFDPASASAPFVATLVDVTGLVIYFTIALAILSGTLL</sequence>
<evidence type="ECO:0000259" key="10">
    <source>
        <dbReference type="PROSITE" id="PS51371"/>
    </source>
</evidence>
<dbReference type="PANTHER" id="PTHR43773">
    <property type="entry name" value="MAGNESIUM TRANSPORTER MGTE"/>
    <property type="match status" value="1"/>
</dbReference>
<protein>
    <recommendedName>
        <fullName evidence="9">Magnesium transporter MgtE</fullName>
    </recommendedName>
</protein>
<dbReference type="STRING" id="33051.SB4_01785"/>
<dbReference type="InterPro" id="IPR046342">
    <property type="entry name" value="CBS_dom_sf"/>
</dbReference>
<evidence type="ECO:0000256" key="4">
    <source>
        <dbReference type="ARBA" id="ARBA00022692"/>
    </source>
</evidence>
<evidence type="ECO:0000256" key="1">
    <source>
        <dbReference type="ARBA" id="ARBA00004141"/>
    </source>
</evidence>
<evidence type="ECO:0000256" key="5">
    <source>
        <dbReference type="ARBA" id="ARBA00022842"/>
    </source>
</evidence>
<comment type="subunit">
    <text evidence="9">Homodimer.</text>
</comment>
<dbReference type="Pfam" id="PF01769">
    <property type="entry name" value="MgtE"/>
    <property type="match status" value="1"/>
</dbReference>
<dbReference type="RefSeq" id="WP_058732551.1">
    <property type="nucleotide sequence ID" value="NZ_LDTD01000024.1"/>
</dbReference>
<proteinExistence type="inferred from homology"/>
<dbReference type="GO" id="GO:0046872">
    <property type="term" value="F:metal ion binding"/>
    <property type="evidence" value="ECO:0007669"/>
    <property type="project" value="UniProtKB-KW"/>
</dbReference>
<dbReference type="GO" id="GO:0005886">
    <property type="term" value="C:plasma membrane"/>
    <property type="evidence" value="ECO:0007669"/>
    <property type="project" value="UniProtKB-SubCell"/>
</dbReference>
<evidence type="ECO:0000256" key="2">
    <source>
        <dbReference type="ARBA" id="ARBA00009749"/>
    </source>
</evidence>
<keyword evidence="5 9" id="KW-0460">Magnesium</keyword>
<organism evidence="11 12">
    <name type="scientific">Sphingomonas sanguinis</name>
    <dbReference type="NCBI Taxonomy" id="33051"/>
    <lineage>
        <taxon>Bacteria</taxon>
        <taxon>Pseudomonadati</taxon>
        <taxon>Pseudomonadota</taxon>
        <taxon>Alphaproteobacteria</taxon>
        <taxon>Sphingomonadales</taxon>
        <taxon>Sphingomonadaceae</taxon>
        <taxon>Sphingomonas</taxon>
    </lineage>
</organism>
<dbReference type="SMART" id="SM00924">
    <property type="entry name" value="MgtE_N"/>
    <property type="match status" value="1"/>
</dbReference>
<feature type="domain" description="CBS" evidence="10">
    <location>
        <begin position="127"/>
        <end position="188"/>
    </location>
</feature>